<dbReference type="AlphaFoldDB" id="A0A9N7VSB9"/>
<evidence type="ECO:0000256" key="1">
    <source>
        <dbReference type="SAM" id="MobiDB-lite"/>
    </source>
</evidence>
<dbReference type="Proteomes" id="UP001153269">
    <property type="component" value="Unassembled WGS sequence"/>
</dbReference>
<keyword evidence="3" id="KW-1185">Reference proteome</keyword>
<evidence type="ECO:0000313" key="2">
    <source>
        <dbReference type="EMBL" id="CAB1458377.1"/>
    </source>
</evidence>
<proteinExistence type="predicted"/>
<accession>A0A9N7VSB9</accession>
<gene>
    <name evidence="2" type="ORF">PLEPLA_LOCUS46207</name>
</gene>
<feature type="region of interest" description="Disordered" evidence="1">
    <location>
        <begin position="129"/>
        <end position="195"/>
    </location>
</feature>
<organism evidence="2 3">
    <name type="scientific">Pleuronectes platessa</name>
    <name type="common">European plaice</name>
    <dbReference type="NCBI Taxonomy" id="8262"/>
    <lineage>
        <taxon>Eukaryota</taxon>
        <taxon>Metazoa</taxon>
        <taxon>Chordata</taxon>
        <taxon>Craniata</taxon>
        <taxon>Vertebrata</taxon>
        <taxon>Euteleostomi</taxon>
        <taxon>Actinopterygii</taxon>
        <taxon>Neopterygii</taxon>
        <taxon>Teleostei</taxon>
        <taxon>Neoteleostei</taxon>
        <taxon>Acanthomorphata</taxon>
        <taxon>Carangaria</taxon>
        <taxon>Pleuronectiformes</taxon>
        <taxon>Pleuronectoidei</taxon>
        <taxon>Pleuronectidae</taxon>
        <taxon>Pleuronectes</taxon>
    </lineage>
</organism>
<sequence length="213" mass="22475">MGFGQKRTTEQLRFRWKNLKARATKDHAEAKNSQTGNNPYKRGEYTDIVLDIIGGEKSEALHGIQDVAEDALAVAKSGAVAEADSSLLGGRVGVWKLIRRAPSHGGGGAATSSYLDAEAPEGVILGRPENFTGPTTHAHRYQPPPAQTGMQSPVPRRGPLADVSHPPTSEVLTPASAPVPAPRRRPPADVSRSPTSEVFTAAAVLVPAPEVPT</sequence>
<name>A0A9N7VSB9_PLEPL</name>
<dbReference type="EMBL" id="CADEAL010004385">
    <property type="protein sequence ID" value="CAB1458377.1"/>
    <property type="molecule type" value="Genomic_DNA"/>
</dbReference>
<comment type="caution">
    <text evidence="2">The sequence shown here is derived from an EMBL/GenBank/DDBJ whole genome shotgun (WGS) entry which is preliminary data.</text>
</comment>
<evidence type="ECO:0000313" key="3">
    <source>
        <dbReference type="Proteomes" id="UP001153269"/>
    </source>
</evidence>
<protein>
    <submittedName>
        <fullName evidence="2">Uncharacterized protein</fullName>
    </submittedName>
</protein>
<reference evidence="2" key="1">
    <citation type="submission" date="2020-03" db="EMBL/GenBank/DDBJ databases">
        <authorList>
            <person name="Weist P."/>
        </authorList>
    </citation>
    <scope>NUCLEOTIDE SEQUENCE</scope>
</reference>